<feature type="compositionally biased region" description="Basic residues" evidence="1">
    <location>
        <begin position="78"/>
        <end position="88"/>
    </location>
</feature>
<dbReference type="AlphaFoldDB" id="A0AAD7GU48"/>
<feature type="region of interest" description="Disordered" evidence="1">
    <location>
        <begin position="35"/>
        <end position="137"/>
    </location>
</feature>
<comment type="caution">
    <text evidence="2">The sequence shown here is derived from an EMBL/GenBank/DDBJ whole genome shotgun (WGS) entry which is preliminary data.</text>
</comment>
<keyword evidence="3" id="KW-1185">Reference proteome</keyword>
<organism evidence="2 3">
    <name type="scientific">Mycena rosella</name>
    <name type="common">Pink bonnet</name>
    <name type="synonym">Agaricus rosellus</name>
    <dbReference type="NCBI Taxonomy" id="1033263"/>
    <lineage>
        <taxon>Eukaryota</taxon>
        <taxon>Fungi</taxon>
        <taxon>Dikarya</taxon>
        <taxon>Basidiomycota</taxon>
        <taxon>Agaricomycotina</taxon>
        <taxon>Agaricomycetes</taxon>
        <taxon>Agaricomycetidae</taxon>
        <taxon>Agaricales</taxon>
        <taxon>Marasmiineae</taxon>
        <taxon>Mycenaceae</taxon>
        <taxon>Mycena</taxon>
    </lineage>
</organism>
<gene>
    <name evidence="2" type="ORF">B0H17DRAFT_1193046</name>
</gene>
<reference evidence="2" key="1">
    <citation type="submission" date="2023-03" db="EMBL/GenBank/DDBJ databases">
        <title>Massive genome expansion in bonnet fungi (Mycena s.s.) driven by repeated elements and novel gene families across ecological guilds.</title>
        <authorList>
            <consortium name="Lawrence Berkeley National Laboratory"/>
            <person name="Harder C.B."/>
            <person name="Miyauchi S."/>
            <person name="Viragh M."/>
            <person name="Kuo A."/>
            <person name="Thoen E."/>
            <person name="Andreopoulos B."/>
            <person name="Lu D."/>
            <person name="Skrede I."/>
            <person name="Drula E."/>
            <person name="Henrissat B."/>
            <person name="Morin E."/>
            <person name="Kohler A."/>
            <person name="Barry K."/>
            <person name="LaButti K."/>
            <person name="Morin E."/>
            <person name="Salamov A."/>
            <person name="Lipzen A."/>
            <person name="Mereny Z."/>
            <person name="Hegedus B."/>
            <person name="Baldrian P."/>
            <person name="Stursova M."/>
            <person name="Weitz H."/>
            <person name="Taylor A."/>
            <person name="Grigoriev I.V."/>
            <person name="Nagy L.G."/>
            <person name="Martin F."/>
            <person name="Kauserud H."/>
        </authorList>
    </citation>
    <scope>NUCLEOTIDE SEQUENCE</scope>
    <source>
        <strain evidence="2">CBHHK067</strain>
    </source>
</reference>
<accession>A0AAD7GU48</accession>
<feature type="compositionally biased region" description="Polar residues" evidence="1">
    <location>
        <begin position="123"/>
        <end position="134"/>
    </location>
</feature>
<feature type="compositionally biased region" description="Low complexity" evidence="1">
    <location>
        <begin position="96"/>
        <end position="116"/>
    </location>
</feature>
<evidence type="ECO:0000313" key="3">
    <source>
        <dbReference type="Proteomes" id="UP001221757"/>
    </source>
</evidence>
<dbReference type="EMBL" id="JARKIE010000008">
    <property type="protein sequence ID" value="KAJ7705354.1"/>
    <property type="molecule type" value="Genomic_DNA"/>
</dbReference>
<protein>
    <submittedName>
        <fullName evidence="2">Uncharacterized protein</fullName>
    </submittedName>
</protein>
<sequence>MSYNGARSTHEEQMMDVNLSPSLSHPDRTNPIWNINLSSSLSHQDDPNARPNPFATGSLVEALAEPPSASRNGLARPVRPRKAGHKRQSSSGSRHPAAATRPDAAMRAATLAAHQNAAHRRQSSSGSRNPTAPTGSDPAMRAAIIVMAAHQQAEHARRVRRDREEFFALQIALQSAAVQGANTLPSPALLPGSTIPRANYSAVGSTSGGGCACHASVPECAAPRS</sequence>
<evidence type="ECO:0000313" key="2">
    <source>
        <dbReference type="EMBL" id="KAJ7705354.1"/>
    </source>
</evidence>
<evidence type="ECO:0000256" key="1">
    <source>
        <dbReference type="SAM" id="MobiDB-lite"/>
    </source>
</evidence>
<name>A0AAD7GU48_MYCRO</name>
<proteinExistence type="predicted"/>
<dbReference type="Proteomes" id="UP001221757">
    <property type="component" value="Unassembled WGS sequence"/>
</dbReference>